<reference evidence="3" key="1">
    <citation type="submission" date="2021-02" db="EMBL/GenBank/DDBJ databases">
        <authorList>
            <person name="Dougan E. K."/>
            <person name="Rhodes N."/>
            <person name="Thang M."/>
            <person name="Chan C."/>
        </authorList>
    </citation>
    <scope>NUCLEOTIDE SEQUENCE</scope>
</reference>
<proteinExistence type="inferred from homology"/>
<dbReference type="GO" id="GO:0016020">
    <property type="term" value="C:membrane"/>
    <property type="evidence" value="ECO:0007669"/>
    <property type="project" value="InterPro"/>
</dbReference>
<comment type="caution">
    <text evidence="3">The sequence shown here is derived from an EMBL/GenBank/DDBJ whole genome shotgun (WGS) entry which is preliminary data.</text>
</comment>
<evidence type="ECO:0000313" key="3">
    <source>
        <dbReference type="EMBL" id="CAE7390730.1"/>
    </source>
</evidence>
<comment type="similarity">
    <text evidence="1">Belongs to the opioid growth factor receptor family.</text>
</comment>
<dbReference type="PANTHER" id="PTHR14015">
    <property type="entry name" value="OPIOID GROWTH FACTOR RECEPTOR OGFR ZETA-TYPE OPIOID RECEPTOR"/>
    <property type="match status" value="1"/>
</dbReference>
<feature type="domain" description="Opioid growth factor receptor (OGFr) conserved" evidence="2">
    <location>
        <begin position="7"/>
        <end position="148"/>
    </location>
</feature>
<dbReference type="PANTHER" id="PTHR14015:SF2">
    <property type="entry name" value="OPIOID GROWTH FACTOR RECEPTOR (OGFR) CONSERVED DOMAIN-CONTAINING PROTEIN"/>
    <property type="match status" value="1"/>
</dbReference>
<accession>A0A812QGF3</accession>
<dbReference type="InterPro" id="IPR039574">
    <property type="entry name" value="OGFr"/>
</dbReference>
<evidence type="ECO:0000256" key="1">
    <source>
        <dbReference type="ARBA" id="ARBA00010365"/>
    </source>
</evidence>
<keyword evidence="4" id="KW-1185">Reference proteome</keyword>
<dbReference type="Pfam" id="PF04664">
    <property type="entry name" value="OGFr_N"/>
    <property type="match status" value="1"/>
</dbReference>
<dbReference type="OrthoDB" id="283927at2759"/>
<sequence length="273" mass="31543">MEDVLVQFYRNQYRCSLGYLRDLHAWHGQYEKLEVNHTYIQWLFPNYFQSQFNVKAPMLSKAGARAFRNDMEISGNYIQSYQLFLDFLGLRLVDPQTGEVGRAPDGRNRLYEALVLRHHNHLRIRRILASLAVTGFERYMMPLVSHLQWEILGINSCALPGKVQRPHSLRRRVATYFRAMIAGHGKPMLRALRSMPSALETWEKYVDGDPHNYSKNTHASEEDRVESVFFGCTQQDAGAFLQGEPPPESERRDKQLRAAETCGSCCTAFLALR</sequence>
<dbReference type="AlphaFoldDB" id="A0A812QGF3"/>
<evidence type="ECO:0000259" key="2">
    <source>
        <dbReference type="Pfam" id="PF04664"/>
    </source>
</evidence>
<name>A0A812QGF3_SYMPI</name>
<dbReference type="Proteomes" id="UP000649617">
    <property type="component" value="Unassembled WGS sequence"/>
</dbReference>
<dbReference type="EMBL" id="CAJNIZ010016861">
    <property type="protein sequence ID" value="CAE7390730.1"/>
    <property type="molecule type" value="Genomic_DNA"/>
</dbReference>
<gene>
    <name evidence="3" type="primary">ogfrl1</name>
    <name evidence="3" type="ORF">SPIL2461_LOCUS9579</name>
</gene>
<dbReference type="InterPro" id="IPR006757">
    <property type="entry name" value="OGF_rcpt"/>
</dbReference>
<protein>
    <submittedName>
        <fullName evidence="3">Ogfrl1 protein</fullName>
    </submittedName>
</protein>
<organism evidence="3 4">
    <name type="scientific">Symbiodinium pilosum</name>
    <name type="common">Dinoflagellate</name>
    <dbReference type="NCBI Taxonomy" id="2952"/>
    <lineage>
        <taxon>Eukaryota</taxon>
        <taxon>Sar</taxon>
        <taxon>Alveolata</taxon>
        <taxon>Dinophyceae</taxon>
        <taxon>Suessiales</taxon>
        <taxon>Symbiodiniaceae</taxon>
        <taxon>Symbiodinium</taxon>
    </lineage>
</organism>
<evidence type="ECO:0000313" key="4">
    <source>
        <dbReference type="Proteomes" id="UP000649617"/>
    </source>
</evidence>
<dbReference type="GO" id="GO:0140625">
    <property type="term" value="F:opioid growth factor receptor activity"/>
    <property type="evidence" value="ECO:0007669"/>
    <property type="project" value="InterPro"/>
</dbReference>